<gene>
    <name evidence="10" type="ORF">MEUPH1_LOCUS19771</name>
</gene>
<evidence type="ECO:0000313" key="10">
    <source>
        <dbReference type="EMBL" id="CAI6365013.1"/>
    </source>
</evidence>
<dbReference type="Pfam" id="PF16891">
    <property type="entry name" value="STPPase_N"/>
    <property type="match status" value="1"/>
</dbReference>
<evidence type="ECO:0000256" key="1">
    <source>
        <dbReference type="ARBA" id="ARBA00001936"/>
    </source>
</evidence>
<dbReference type="InterPro" id="IPR029052">
    <property type="entry name" value="Metallo-depent_PP-like"/>
</dbReference>
<dbReference type="AlphaFoldDB" id="A0AAV0XAN4"/>
<dbReference type="InterPro" id="IPR031675">
    <property type="entry name" value="STPPase_N"/>
</dbReference>
<dbReference type="PANTHER" id="PTHR11668">
    <property type="entry name" value="SERINE/THREONINE PROTEIN PHOSPHATASE"/>
    <property type="match status" value="1"/>
</dbReference>
<evidence type="ECO:0000256" key="3">
    <source>
        <dbReference type="ARBA" id="ARBA00022723"/>
    </source>
</evidence>
<dbReference type="SUPFAM" id="SSF56300">
    <property type="entry name" value="Metallo-dependent phosphatases"/>
    <property type="match status" value="1"/>
</dbReference>
<keyword evidence="6" id="KW-0464">Manganese</keyword>
<evidence type="ECO:0000256" key="8">
    <source>
        <dbReference type="ARBA" id="ARBA00048336"/>
    </source>
</evidence>
<dbReference type="GO" id="GO:0005634">
    <property type="term" value="C:nucleus"/>
    <property type="evidence" value="ECO:0007669"/>
    <property type="project" value="TreeGrafter"/>
</dbReference>
<keyword evidence="11" id="KW-1185">Reference proteome</keyword>
<name>A0AAV0XAN4_9HEMI</name>
<dbReference type="Gene3D" id="3.60.21.10">
    <property type="match status" value="2"/>
</dbReference>
<dbReference type="Pfam" id="PF00149">
    <property type="entry name" value="Metallophos"/>
    <property type="match status" value="1"/>
</dbReference>
<dbReference type="InterPro" id="IPR004843">
    <property type="entry name" value="Calcineurin-like_PHP"/>
</dbReference>
<dbReference type="InterPro" id="IPR006186">
    <property type="entry name" value="Ser/Thr-sp_prot-phosphatase"/>
</dbReference>
<comment type="catalytic activity">
    <reaction evidence="7">
        <text>O-phospho-L-seryl-[protein] + H2O = L-seryl-[protein] + phosphate</text>
        <dbReference type="Rhea" id="RHEA:20629"/>
        <dbReference type="Rhea" id="RHEA-COMP:9863"/>
        <dbReference type="Rhea" id="RHEA-COMP:11604"/>
        <dbReference type="ChEBI" id="CHEBI:15377"/>
        <dbReference type="ChEBI" id="CHEBI:29999"/>
        <dbReference type="ChEBI" id="CHEBI:43474"/>
        <dbReference type="ChEBI" id="CHEBI:83421"/>
        <dbReference type="EC" id="3.1.3.16"/>
    </reaction>
</comment>
<dbReference type="GO" id="GO:0004722">
    <property type="term" value="F:protein serine/threonine phosphatase activity"/>
    <property type="evidence" value="ECO:0007669"/>
    <property type="project" value="UniProtKB-EC"/>
</dbReference>
<accession>A0AAV0XAN4</accession>
<dbReference type="Proteomes" id="UP001160148">
    <property type="component" value="Unassembled WGS sequence"/>
</dbReference>
<comment type="cofactor">
    <cofactor evidence="1">
        <name>Mn(2+)</name>
        <dbReference type="ChEBI" id="CHEBI:29035"/>
    </cofactor>
</comment>
<keyword evidence="5" id="KW-0904">Protein phosphatase</keyword>
<keyword evidence="4" id="KW-0378">Hydrolase</keyword>
<dbReference type="GO" id="GO:0005737">
    <property type="term" value="C:cytoplasm"/>
    <property type="evidence" value="ECO:0007669"/>
    <property type="project" value="TreeGrafter"/>
</dbReference>
<evidence type="ECO:0000256" key="6">
    <source>
        <dbReference type="ARBA" id="ARBA00023211"/>
    </source>
</evidence>
<dbReference type="InterPro" id="IPR050341">
    <property type="entry name" value="PP1_catalytic_subunit"/>
</dbReference>
<evidence type="ECO:0000259" key="9">
    <source>
        <dbReference type="SMART" id="SM00156"/>
    </source>
</evidence>
<dbReference type="PANTHER" id="PTHR11668:SF300">
    <property type="entry name" value="SERINE_THREONINE-PROTEIN PHOSPHATASE"/>
    <property type="match status" value="1"/>
</dbReference>
<dbReference type="EMBL" id="CARXXK010000004">
    <property type="protein sequence ID" value="CAI6365013.1"/>
    <property type="molecule type" value="Genomic_DNA"/>
</dbReference>
<proteinExistence type="predicted"/>
<dbReference type="PRINTS" id="PR00114">
    <property type="entry name" value="STPHPHTASE"/>
</dbReference>
<comment type="catalytic activity">
    <reaction evidence="8">
        <text>O-phospho-L-threonyl-[protein] + H2O = L-threonyl-[protein] + phosphate</text>
        <dbReference type="Rhea" id="RHEA:47004"/>
        <dbReference type="Rhea" id="RHEA-COMP:11060"/>
        <dbReference type="Rhea" id="RHEA-COMP:11605"/>
        <dbReference type="ChEBI" id="CHEBI:15377"/>
        <dbReference type="ChEBI" id="CHEBI:30013"/>
        <dbReference type="ChEBI" id="CHEBI:43474"/>
        <dbReference type="ChEBI" id="CHEBI:61977"/>
        <dbReference type="EC" id="3.1.3.16"/>
    </reaction>
</comment>
<sequence>MTDIDELLKIDNIISRLLEVRGARPGKKVQLSDGEMMGLCLKSREIFLSQPMLLKLDAQLKTCGKQRYNIKLWKVFTDCLRNYLPVAAIVEEEIFCCHGGLSPNLQSMDQIRQIMRPTDVPDQGLLCDLLWSDPDKDTMGWRENDDSVSFILGAAVVRQFLHKHDFDFICRAHEVFVEDGFELFAEDKLVTLFSAPSYLRKFGYAGAMMLCSFQILKV</sequence>
<evidence type="ECO:0000256" key="2">
    <source>
        <dbReference type="ARBA" id="ARBA00013081"/>
    </source>
</evidence>
<comment type="caution">
    <text evidence="10">The sequence shown here is derived from an EMBL/GenBank/DDBJ whole genome shotgun (WGS) entry which is preliminary data.</text>
</comment>
<organism evidence="10 11">
    <name type="scientific">Macrosiphum euphorbiae</name>
    <name type="common">potato aphid</name>
    <dbReference type="NCBI Taxonomy" id="13131"/>
    <lineage>
        <taxon>Eukaryota</taxon>
        <taxon>Metazoa</taxon>
        <taxon>Ecdysozoa</taxon>
        <taxon>Arthropoda</taxon>
        <taxon>Hexapoda</taxon>
        <taxon>Insecta</taxon>
        <taxon>Pterygota</taxon>
        <taxon>Neoptera</taxon>
        <taxon>Paraneoptera</taxon>
        <taxon>Hemiptera</taxon>
        <taxon>Sternorrhyncha</taxon>
        <taxon>Aphidomorpha</taxon>
        <taxon>Aphidoidea</taxon>
        <taxon>Aphididae</taxon>
        <taxon>Macrosiphini</taxon>
        <taxon>Macrosiphum</taxon>
    </lineage>
</organism>
<evidence type="ECO:0000256" key="5">
    <source>
        <dbReference type="ARBA" id="ARBA00022912"/>
    </source>
</evidence>
<evidence type="ECO:0000313" key="11">
    <source>
        <dbReference type="Proteomes" id="UP001160148"/>
    </source>
</evidence>
<reference evidence="10 11" key="1">
    <citation type="submission" date="2023-01" db="EMBL/GenBank/DDBJ databases">
        <authorList>
            <person name="Whitehead M."/>
        </authorList>
    </citation>
    <scope>NUCLEOTIDE SEQUENCE [LARGE SCALE GENOMIC DNA]</scope>
</reference>
<protein>
    <recommendedName>
        <fullName evidence="2">protein-serine/threonine phosphatase</fullName>
        <ecNumber evidence="2">3.1.3.16</ecNumber>
    </recommendedName>
</protein>
<dbReference type="SMART" id="SM00156">
    <property type="entry name" value="PP2Ac"/>
    <property type="match status" value="1"/>
</dbReference>
<evidence type="ECO:0000256" key="4">
    <source>
        <dbReference type="ARBA" id="ARBA00022801"/>
    </source>
</evidence>
<dbReference type="GO" id="GO:0046872">
    <property type="term" value="F:metal ion binding"/>
    <property type="evidence" value="ECO:0007669"/>
    <property type="project" value="UniProtKB-KW"/>
</dbReference>
<keyword evidence="3" id="KW-0479">Metal-binding</keyword>
<evidence type="ECO:0000256" key="7">
    <source>
        <dbReference type="ARBA" id="ARBA00047761"/>
    </source>
</evidence>
<feature type="domain" description="Serine/threonine specific protein phosphatases" evidence="9">
    <location>
        <begin position="31"/>
        <end position="218"/>
    </location>
</feature>
<dbReference type="EC" id="3.1.3.16" evidence="2"/>